<dbReference type="PANTHER" id="PTHR40465">
    <property type="entry name" value="CHROMOSOME 1, WHOLE GENOME SHOTGUN SEQUENCE"/>
    <property type="match status" value="1"/>
</dbReference>
<reference evidence="3 4" key="1">
    <citation type="submission" date="2014-04" db="EMBL/GenBank/DDBJ databases">
        <title>Evolutionary Origins and Diversification of the Mycorrhizal Mutualists.</title>
        <authorList>
            <consortium name="DOE Joint Genome Institute"/>
            <consortium name="Mycorrhizal Genomics Consortium"/>
            <person name="Kohler A."/>
            <person name="Kuo A."/>
            <person name="Nagy L.G."/>
            <person name="Floudas D."/>
            <person name="Copeland A."/>
            <person name="Barry K.W."/>
            <person name="Cichocki N."/>
            <person name="Veneault-Fourrey C."/>
            <person name="LaButti K."/>
            <person name="Lindquist E.A."/>
            <person name="Lipzen A."/>
            <person name="Lundell T."/>
            <person name="Morin E."/>
            <person name="Murat C."/>
            <person name="Riley R."/>
            <person name="Ohm R."/>
            <person name="Sun H."/>
            <person name="Tunlid A."/>
            <person name="Henrissat B."/>
            <person name="Grigoriev I.V."/>
            <person name="Hibbett D.S."/>
            <person name="Martin F."/>
        </authorList>
    </citation>
    <scope>NUCLEOTIDE SEQUENCE [LARGE SCALE GENOMIC DNA]</scope>
    <source>
        <strain evidence="3 4">FD-317 M1</strain>
    </source>
</reference>
<dbReference type="Pfam" id="PF20152">
    <property type="entry name" value="DUF6534"/>
    <property type="match status" value="1"/>
</dbReference>
<evidence type="ECO:0000256" key="1">
    <source>
        <dbReference type="SAM" id="Phobius"/>
    </source>
</evidence>
<evidence type="ECO:0000259" key="2">
    <source>
        <dbReference type="Pfam" id="PF20152"/>
    </source>
</evidence>
<sequence>MASPPTPQLVLGPYYFGVALNTFLYGVLVLQAVIYYQGYKRDHTWLRFFVLYLFVVETANTGICVAMIYEPLVGQFGTDKPMTLFPVLLAGQPFLETAISAPVQFFYAWRISVIMKSYWVPTLICLASLASVAGAYWTGIEVHNAHSYINKHIVNNPALIWSTCAAGSDVIISVALIWSLIRRKSGIRATDDSINRIIRMTVQTGVITGIFAILDIVLFLTLPNSTLSFTFDFALPKLYSNALLSTLNARAGMVKVALDHTQDNVLFSAQRPARLSTGGRSSAPETSRVVFTKPYSQTDFIDMHPEVLSDRDTETGLYREPK</sequence>
<keyword evidence="1" id="KW-0472">Membrane</keyword>
<evidence type="ECO:0000313" key="4">
    <source>
        <dbReference type="Proteomes" id="UP000053593"/>
    </source>
</evidence>
<protein>
    <recommendedName>
        <fullName evidence="2">DUF6534 domain-containing protein</fullName>
    </recommendedName>
</protein>
<proteinExistence type="predicted"/>
<feature type="transmembrane region" description="Helical" evidence="1">
    <location>
        <begin position="202"/>
        <end position="222"/>
    </location>
</feature>
<keyword evidence="4" id="KW-1185">Reference proteome</keyword>
<feature type="transmembrane region" description="Helical" evidence="1">
    <location>
        <begin position="14"/>
        <end position="36"/>
    </location>
</feature>
<gene>
    <name evidence="3" type="ORF">GYMLUDRAFT_41602</name>
</gene>
<organism evidence="3 4">
    <name type="scientific">Collybiopsis luxurians FD-317 M1</name>
    <dbReference type="NCBI Taxonomy" id="944289"/>
    <lineage>
        <taxon>Eukaryota</taxon>
        <taxon>Fungi</taxon>
        <taxon>Dikarya</taxon>
        <taxon>Basidiomycota</taxon>
        <taxon>Agaricomycotina</taxon>
        <taxon>Agaricomycetes</taxon>
        <taxon>Agaricomycetidae</taxon>
        <taxon>Agaricales</taxon>
        <taxon>Marasmiineae</taxon>
        <taxon>Omphalotaceae</taxon>
        <taxon>Collybiopsis</taxon>
        <taxon>Collybiopsis luxurians</taxon>
    </lineage>
</organism>
<accession>A0A0D0CIY6</accession>
<feature type="transmembrane region" description="Helical" evidence="1">
    <location>
        <begin position="118"/>
        <end position="138"/>
    </location>
</feature>
<keyword evidence="1" id="KW-0812">Transmembrane</keyword>
<feature type="transmembrane region" description="Helical" evidence="1">
    <location>
        <begin position="158"/>
        <end position="181"/>
    </location>
</feature>
<name>A0A0D0CIY6_9AGAR</name>
<dbReference type="Proteomes" id="UP000053593">
    <property type="component" value="Unassembled WGS sequence"/>
</dbReference>
<dbReference type="PANTHER" id="PTHR40465:SF1">
    <property type="entry name" value="DUF6534 DOMAIN-CONTAINING PROTEIN"/>
    <property type="match status" value="1"/>
</dbReference>
<dbReference type="HOGENOM" id="CLU_046025_2_0_1"/>
<dbReference type="InterPro" id="IPR045339">
    <property type="entry name" value="DUF6534"/>
</dbReference>
<feature type="transmembrane region" description="Helical" evidence="1">
    <location>
        <begin position="89"/>
        <end position="109"/>
    </location>
</feature>
<evidence type="ECO:0000313" key="3">
    <source>
        <dbReference type="EMBL" id="KIK62689.1"/>
    </source>
</evidence>
<keyword evidence="1" id="KW-1133">Transmembrane helix</keyword>
<dbReference type="OrthoDB" id="3265526at2759"/>
<feature type="domain" description="DUF6534" evidence="2">
    <location>
        <begin position="166"/>
        <end position="251"/>
    </location>
</feature>
<dbReference type="EMBL" id="KN834766">
    <property type="protein sequence ID" value="KIK62689.1"/>
    <property type="molecule type" value="Genomic_DNA"/>
</dbReference>
<dbReference type="AlphaFoldDB" id="A0A0D0CIY6"/>
<feature type="transmembrane region" description="Helical" evidence="1">
    <location>
        <begin position="48"/>
        <end position="69"/>
    </location>
</feature>